<dbReference type="PROSITE" id="PS00371">
    <property type="entry name" value="PTS_EIIA_TYPE_1_HIS"/>
    <property type="match status" value="1"/>
</dbReference>
<dbReference type="OrthoDB" id="9769191at2"/>
<evidence type="ECO:0000256" key="5">
    <source>
        <dbReference type="ARBA" id="ARBA00022679"/>
    </source>
</evidence>
<dbReference type="GO" id="GO:0009401">
    <property type="term" value="P:phosphoenolpyruvate-dependent sugar phosphotransferase system"/>
    <property type="evidence" value="ECO:0007669"/>
    <property type="project" value="UniProtKB-KW"/>
</dbReference>
<keyword evidence="4 9" id="KW-0762">Sugar transport</keyword>
<comment type="subcellular location">
    <subcellularLocation>
        <location evidence="2">Cell membrane</location>
        <topology evidence="2">Multi-pass membrane protein</topology>
    </subcellularLocation>
    <subcellularLocation>
        <location evidence="1">Cytoplasm</location>
    </subcellularLocation>
</comment>
<evidence type="ECO:0000256" key="3">
    <source>
        <dbReference type="ARBA" id="ARBA00022448"/>
    </source>
</evidence>
<gene>
    <name evidence="9" type="ORF">JP39_00140</name>
</gene>
<dbReference type="NCBIfam" id="TIGR00830">
    <property type="entry name" value="PTBA"/>
    <property type="match status" value="1"/>
</dbReference>
<dbReference type="SUPFAM" id="SSF51261">
    <property type="entry name" value="Duplicated hybrid motif"/>
    <property type="match status" value="1"/>
</dbReference>
<dbReference type="PANTHER" id="PTHR45008">
    <property type="entry name" value="PTS SYSTEM GLUCOSE-SPECIFIC EIIA COMPONENT"/>
    <property type="match status" value="1"/>
</dbReference>
<dbReference type="GO" id="GO:0016301">
    <property type="term" value="F:kinase activity"/>
    <property type="evidence" value="ECO:0007669"/>
    <property type="project" value="UniProtKB-KW"/>
</dbReference>
<dbReference type="PANTHER" id="PTHR45008:SF1">
    <property type="entry name" value="PTS SYSTEM GLUCOSE-SPECIFIC EIIA COMPONENT"/>
    <property type="match status" value="1"/>
</dbReference>
<evidence type="ECO:0000256" key="2">
    <source>
        <dbReference type="ARBA" id="ARBA00004651"/>
    </source>
</evidence>
<evidence type="ECO:0000256" key="1">
    <source>
        <dbReference type="ARBA" id="ARBA00004496"/>
    </source>
</evidence>
<dbReference type="AlphaFoldDB" id="A0A0K2L9D9"/>
<dbReference type="Pfam" id="PF00358">
    <property type="entry name" value="PTS_EIIA_1"/>
    <property type="match status" value="1"/>
</dbReference>
<keyword evidence="10" id="KW-1185">Reference proteome</keyword>
<evidence type="ECO:0000313" key="10">
    <source>
        <dbReference type="Proteomes" id="UP000061546"/>
    </source>
</evidence>
<dbReference type="Proteomes" id="UP000061546">
    <property type="component" value="Chromosome"/>
</dbReference>
<dbReference type="Gene3D" id="2.70.70.10">
    <property type="entry name" value="Glucose Permease (Domain IIA)"/>
    <property type="match status" value="1"/>
</dbReference>
<dbReference type="InterPro" id="IPR011055">
    <property type="entry name" value="Dup_hybrid_motif"/>
</dbReference>
<keyword evidence="7" id="KW-0418">Kinase</keyword>
<dbReference type="RefSeq" id="WP_041499096.1">
    <property type="nucleotide sequence ID" value="NZ_BJDV01000004.1"/>
</dbReference>
<organism evidence="9 10">
    <name type="scientific">Companilactobacillus heilongjiangensis</name>
    <dbReference type="NCBI Taxonomy" id="1074467"/>
    <lineage>
        <taxon>Bacteria</taxon>
        <taxon>Bacillati</taxon>
        <taxon>Bacillota</taxon>
        <taxon>Bacilli</taxon>
        <taxon>Lactobacillales</taxon>
        <taxon>Lactobacillaceae</taxon>
        <taxon>Companilactobacillus</taxon>
    </lineage>
</organism>
<dbReference type="GO" id="GO:0005886">
    <property type="term" value="C:plasma membrane"/>
    <property type="evidence" value="ECO:0007669"/>
    <property type="project" value="UniProtKB-SubCell"/>
</dbReference>
<dbReference type="InterPro" id="IPR001127">
    <property type="entry name" value="PTS_EIIA_1_perm"/>
</dbReference>
<evidence type="ECO:0000256" key="6">
    <source>
        <dbReference type="ARBA" id="ARBA00022683"/>
    </source>
</evidence>
<dbReference type="FunFam" id="2.70.70.10:FF:000001">
    <property type="entry name" value="PTS system glucose-specific IIA component"/>
    <property type="match status" value="1"/>
</dbReference>
<evidence type="ECO:0000256" key="4">
    <source>
        <dbReference type="ARBA" id="ARBA00022597"/>
    </source>
</evidence>
<keyword evidence="5" id="KW-0808">Transferase</keyword>
<reference evidence="9 10" key="1">
    <citation type="submission" date="2015-08" db="EMBL/GenBank/DDBJ databases">
        <title>Genomic sequence of Lactobacillus heilongjiangensis DSM 28069, isolated from Chinese traditional pickle.</title>
        <authorList>
            <person name="Jiang X."/>
            <person name="Zheng B."/>
            <person name="Cheng H."/>
        </authorList>
    </citation>
    <scope>NUCLEOTIDE SEQUENCE [LARGE SCALE GENOMIC DNA]</scope>
    <source>
        <strain evidence="9 10">DSM 28069</strain>
    </source>
</reference>
<protein>
    <submittedName>
        <fullName evidence="9">PTS glucose transporter subunit IIABC</fullName>
    </submittedName>
</protein>
<keyword evidence="3" id="KW-0813">Transport</keyword>
<dbReference type="InterPro" id="IPR050890">
    <property type="entry name" value="PTS_EIIA_component"/>
</dbReference>
<evidence type="ECO:0000259" key="8">
    <source>
        <dbReference type="PROSITE" id="PS51093"/>
    </source>
</evidence>
<accession>A0A0K2L9D9</accession>
<dbReference type="EMBL" id="CP012559">
    <property type="protein sequence ID" value="ALB27909.1"/>
    <property type="molecule type" value="Genomic_DNA"/>
</dbReference>
<proteinExistence type="predicted"/>
<sequence length="158" mass="16855">MFGFGKKKDKVVAVADGKLIPLAEVKDDVFSEKLMGDGFAVIPSDDNVYSPISGTVSTVFPTGHALGITTDKGLEVLVHMGLDTVELNGAPFISKVKQGQEINKGDLLSLMDVDSVKNSGRDSVVVVVYTNMNLISDVPDISEKAVSHGEDVGEVRYK</sequence>
<dbReference type="GO" id="GO:0005737">
    <property type="term" value="C:cytoplasm"/>
    <property type="evidence" value="ECO:0007669"/>
    <property type="project" value="UniProtKB-SubCell"/>
</dbReference>
<evidence type="ECO:0000313" key="9">
    <source>
        <dbReference type="EMBL" id="ALB27909.1"/>
    </source>
</evidence>
<name>A0A0K2L9D9_9LACO</name>
<evidence type="ECO:0000256" key="7">
    <source>
        <dbReference type="ARBA" id="ARBA00022777"/>
    </source>
</evidence>
<dbReference type="STRING" id="1074467.JP39_00140"/>
<dbReference type="PROSITE" id="PS51093">
    <property type="entry name" value="PTS_EIIA_TYPE_1"/>
    <property type="match status" value="1"/>
</dbReference>
<dbReference type="KEGG" id="lhi:JP39_00140"/>
<feature type="domain" description="PTS EIIA type-1" evidence="8">
    <location>
        <begin position="27"/>
        <end position="131"/>
    </location>
</feature>
<keyword evidence="6" id="KW-0598">Phosphotransferase system</keyword>